<feature type="region of interest" description="Disordered" evidence="1">
    <location>
        <begin position="1"/>
        <end position="29"/>
    </location>
</feature>
<organism evidence="2 3">
    <name type="scientific">Candidatus Protofrankia californiensis</name>
    <dbReference type="NCBI Taxonomy" id="1839754"/>
    <lineage>
        <taxon>Bacteria</taxon>
        <taxon>Bacillati</taxon>
        <taxon>Actinomycetota</taxon>
        <taxon>Actinomycetes</taxon>
        <taxon>Frankiales</taxon>
        <taxon>Frankiaceae</taxon>
        <taxon>Protofrankia</taxon>
    </lineage>
</organism>
<proteinExistence type="predicted"/>
<evidence type="ECO:0008006" key="4">
    <source>
        <dbReference type="Google" id="ProtNLM"/>
    </source>
</evidence>
<dbReference type="EMBL" id="FLUV01000099">
    <property type="protein sequence ID" value="SBW17484.1"/>
    <property type="molecule type" value="Genomic_DNA"/>
</dbReference>
<name>A0A1C3NT57_9ACTN</name>
<evidence type="ECO:0000313" key="3">
    <source>
        <dbReference type="Proteomes" id="UP000199013"/>
    </source>
</evidence>
<reference evidence="3" key="1">
    <citation type="submission" date="2016-02" db="EMBL/GenBank/DDBJ databases">
        <authorList>
            <person name="Wibberg D."/>
        </authorList>
    </citation>
    <scope>NUCLEOTIDE SEQUENCE [LARGE SCALE GENOMIC DNA]</scope>
</reference>
<keyword evidence="3" id="KW-1185">Reference proteome</keyword>
<gene>
    <name evidence="2" type="ORF">FDG2_0240</name>
</gene>
<evidence type="ECO:0000313" key="2">
    <source>
        <dbReference type="EMBL" id="SBW17484.1"/>
    </source>
</evidence>
<evidence type="ECO:0000256" key="1">
    <source>
        <dbReference type="SAM" id="MobiDB-lite"/>
    </source>
</evidence>
<sequence>MAADIRGAPARTTTLFRNAPVRNPPAREGVAKLDTGMSTAGGEATGRAGEGAWAGEGGLTLTAEQNVSVDRFLDHAAGAEPSIRAALSLLVARQPGAELVGLDQALKSADSLKRKVATTLFHAPNVSTGEALVRIRDSVRYTACLSADTYSGAVRDIVTRLQSHGFERLDFKNGWGGDGYKGINSIWRDPGSGQVFELQLHTADSFDAKTITHVLYEQVRLPGTSAARRSALDAEQNEVFSRVPVPTDAVDLT</sequence>
<accession>A0A1C3NT57</accession>
<dbReference type="AlphaFoldDB" id="A0A1C3NT57"/>
<dbReference type="Proteomes" id="UP000199013">
    <property type="component" value="Unassembled WGS sequence"/>
</dbReference>
<protein>
    <recommendedName>
        <fullName evidence="4">RelA/SpoT domain-containing protein</fullName>
    </recommendedName>
</protein>